<evidence type="ECO:0000313" key="1">
    <source>
        <dbReference type="EMBL" id="KAL3310406.1"/>
    </source>
</evidence>
<dbReference type="AlphaFoldDB" id="A0ABD2PVB7"/>
<keyword evidence="2" id="KW-1185">Reference proteome</keyword>
<organism evidence="1 2">
    <name type="scientific">Cichlidogyrus casuarinus</name>
    <dbReference type="NCBI Taxonomy" id="1844966"/>
    <lineage>
        <taxon>Eukaryota</taxon>
        <taxon>Metazoa</taxon>
        <taxon>Spiralia</taxon>
        <taxon>Lophotrochozoa</taxon>
        <taxon>Platyhelminthes</taxon>
        <taxon>Monogenea</taxon>
        <taxon>Monopisthocotylea</taxon>
        <taxon>Dactylogyridea</taxon>
        <taxon>Ancyrocephalidae</taxon>
        <taxon>Cichlidogyrus</taxon>
    </lineage>
</organism>
<accession>A0ABD2PVB7</accession>
<reference evidence="1 2" key="1">
    <citation type="submission" date="2024-11" db="EMBL/GenBank/DDBJ databases">
        <title>Adaptive evolution of stress response genes in parasites aligns with host niche diversity.</title>
        <authorList>
            <person name="Hahn C."/>
            <person name="Resl P."/>
        </authorList>
    </citation>
    <scope>NUCLEOTIDE SEQUENCE [LARGE SCALE GENOMIC DNA]</scope>
    <source>
        <strain evidence="1">EGGRZ-B1_66</strain>
        <tissue evidence="1">Body</tissue>
    </source>
</reference>
<dbReference type="Proteomes" id="UP001626550">
    <property type="component" value="Unassembled WGS sequence"/>
</dbReference>
<comment type="caution">
    <text evidence="1">The sequence shown here is derived from an EMBL/GenBank/DDBJ whole genome shotgun (WGS) entry which is preliminary data.</text>
</comment>
<protein>
    <submittedName>
        <fullName evidence="1">Uncharacterized protein</fullName>
    </submittedName>
</protein>
<sequence>MTAANERQLVIRQLFLRQDWENCTHSRKHAMTVTLLGVLIFVTGLVTGQDYSPCSITEGNSVDATVCHLDTIFSQQGIDTKDAELALLSQNDLFGLQQGRLFARISLDRELLLLKGRCAGQGEFSGFYDDDKCLHFCKRVLVLCCGVSS</sequence>
<dbReference type="EMBL" id="JBJKFK010002988">
    <property type="protein sequence ID" value="KAL3310406.1"/>
    <property type="molecule type" value="Genomic_DNA"/>
</dbReference>
<gene>
    <name evidence="1" type="ORF">Ciccas_011030</name>
</gene>
<name>A0ABD2PVB7_9PLAT</name>
<proteinExistence type="predicted"/>
<evidence type="ECO:0000313" key="2">
    <source>
        <dbReference type="Proteomes" id="UP001626550"/>
    </source>
</evidence>